<reference evidence="2" key="1">
    <citation type="submission" date="2023-10" db="EMBL/GenBank/DDBJ databases">
        <authorList>
            <person name="Hackl T."/>
        </authorList>
    </citation>
    <scope>NUCLEOTIDE SEQUENCE</scope>
</reference>
<comment type="caution">
    <text evidence="2">The sequence shown here is derived from an EMBL/GenBank/DDBJ whole genome shotgun (WGS) entry which is preliminary data.</text>
</comment>
<proteinExistence type="predicted"/>
<evidence type="ECO:0000313" key="2">
    <source>
        <dbReference type="EMBL" id="CAJ2506290.1"/>
    </source>
</evidence>
<evidence type="ECO:0000259" key="1">
    <source>
        <dbReference type="Pfam" id="PF20183"/>
    </source>
</evidence>
<dbReference type="Pfam" id="PF20183">
    <property type="entry name" value="DUF6546"/>
    <property type="match status" value="1"/>
</dbReference>
<organism evidence="2 3">
    <name type="scientific">Anthostomella pinea</name>
    <dbReference type="NCBI Taxonomy" id="933095"/>
    <lineage>
        <taxon>Eukaryota</taxon>
        <taxon>Fungi</taxon>
        <taxon>Dikarya</taxon>
        <taxon>Ascomycota</taxon>
        <taxon>Pezizomycotina</taxon>
        <taxon>Sordariomycetes</taxon>
        <taxon>Xylariomycetidae</taxon>
        <taxon>Xylariales</taxon>
        <taxon>Xylariaceae</taxon>
        <taxon>Anthostomella</taxon>
    </lineage>
</organism>
<dbReference type="AlphaFoldDB" id="A0AAI8VJW3"/>
<name>A0AAI8VJW3_9PEZI</name>
<keyword evidence="3" id="KW-1185">Reference proteome</keyword>
<protein>
    <submittedName>
        <fullName evidence="2">Uu.00g004200.m01.CDS01</fullName>
    </submittedName>
</protein>
<dbReference type="Proteomes" id="UP001295740">
    <property type="component" value="Unassembled WGS sequence"/>
</dbReference>
<sequence>MTQTLEDDWQKCNYLQGLLCRASVLARKMPQLTAFVLWNGGKAHDCAFICEMGNDRSSASLTWRGTWRLEFRPAEVKAWQLVASKATKPPYSA</sequence>
<dbReference type="InterPro" id="IPR046676">
    <property type="entry name" value="DUF6546"/>
</dbReference>
<feature type="domain" description="DUF6546" evidence="1">
    <location>
        <begin position="5"/>
        <end position="86"/>
    </location>
</feature>
<evidence type="ECO:0000313" key="3">
    <source>
        <dbReference type="Proteomes" id="UP001295740"/>
    </source>
</evidence>
<accession>A0AAI8VJW3</accession>
<dbReference type="EMBL" id="CAUWAG010000008">
    <property type="protein sequence ID" value="CAJ2506290.1"/>
    <property type="molecule type" value="Genomic_DNA"/>
</dbReference>
<gene>
    <name evidence="2" type="ORF">KHLLAP_LOCUS6758</name>
</gene>